<evidence type="ECO:0000256" key="5">
    <source>
        <dbReference type="ARBA" id="ARBA00022833"/>
    </source>
</evidence>
<dbReference type="InterPro" id="IPR033599">
    <property type="entry name" value="TAF1B/Rrn7"/>
</dbReference>
<keyword evidence="8" id="KW-0804">Transcription</keyword>
<evidence type="ECO:0000313" key="12">
    <source>
        <dbReference type="EMBL" id="JAS42786.1"/>
    </source>
</evidence>
<protein>
    <recommendedName>
        <fullName evidence="11">Rrn7/TAF1B C-terminal cyclin domain-containing protein</fullName>
    </recommendedName>
</protein>
<name>A0A1B6EXN3_9HEMI</name>
<keyword evidence="5" id="KW-0862">Zinc</keyword>
<evidence type="ECO:0000256" key="9">
    <source>
        <dbReference type="ARBA" id="ARBA00023242"/>
    </source>
</evidence>
<evidence type="ECO:0000256" key="10">
    <source>
        <dbReference type="SAM" id="MobiDB-lite"/>
    </source>
</evidence>
<keyword evidence="9" id="KW-0539">Nucleus</keyword>
<evidence type="ECO:0000256" key="6">
    <source>
        <dbReference type="ARBA" id="ARBA00023015"/>
    </source>
</evidence>
<dbReference type="PANTHER" id="PTHR31576">
    <property type="entry name" value="TATA BOX-BINDING PROTEIN-ASSOCIATED FACTOR RNA POLYMERASE I SUBUNIT B"/>
    <property type="match status" value="1"/>
</dbReference>
<evidence type="ECO:0000256" key="7">
    <source>
        <dbReference type="ARBA" id="ARBA00023125"/>
    </source>
</evidence>
<comment type="subcellular location">
    <subcellularLocation>
        <location evidence="1">Nucleus</location>
        <location evidence="1">Nucleolus</location>
    </subcellularLocation>
</comment>
<gene>
    <name evidence="12" type="ORF">g.14815</name>
</gene>
<evidence type="ECO:0000256" key="1">
    <source>
        <dbReference type="ARBA" id="ARBA00004604"/>
    </source>
</evidence>
<proteinExistence type="inferred from homology"/>
<keyword evidence="3" id="KW-0479">Metal-binding</keyword>
<evidence type="ECO:0000256" key="4">
    <source>
        <dbReference type="ARBA" id="ARBA00022771"/>
    </source>
</evidence>
<sequence>MRFRIPHNHRSSLNFTNFTVDQRNVFDINCQLRFSLFVTRSQDVREEVFDDFFGNQKFATKVLTKATSAPVSSQNVKLTSWEVLNYVMKGLVEELINLGAKPELKIVTLQLWASYLRKLDIAFTSVDVERKPKLGYAFKNSDAEIIYGVTKQQLKEKSWRTRSKSSSAASSTSRNSSLAETNTSVNKTLSRRSILLRLAHRKKSLASAEYQTLSQETTQSNSQTLEDLSSASVTSIAPKRIKVTAHTKSILNSSCASSTDCDEERIVRRRMARSEVQSLRNVTTAKVVAIVNVALALTRQDIQVSDFLRWVEEGHISLKTSRIFLPDGITVDGNVQRMIELDHLSYIKCQNLINGICNELDIDELPPPRLSGLADRYCLELQLPDEVTNIVKRLLLLSTSSHGLLKKSNVHTYRYSEVQVMSAIVMVLKLLFSLDDCTEFQLSHTAAQINRVTAVENISRRQFVFSEWMRYLECRKATVSSYHLPTRSAVYGKAVDRDPQLFLHHLGQTEFNAPQPVKRQYEALNKVWMESLRQCLQKLTEQPSQRALVKFPPSLTPLLTCTQYLLTQHAELVAPVAHVLEQDFTSQSLDYIIHPDRCIALGLTHDLNIVQQRGSAATFIVDKIKPGNRDSTVLPRYKINEVTVTVKIVDNLKQAGNLSFNKTSESAYIDEIRGKLSELVSDDTDEEENDYESGVFEGPQIHDVTPSHSIVELFNTGSQYWFCHTKLDKNSLSLDEFEEFAMNTFPSSFLWLLKECSRMICVPIKDLYANIISLEKNYKYILNEAHFLACQGRNKRKRD</sequence>
<comment type="similarity">
    <text evidence="2">Belongs to the RRN7/TAF1B family.</text>
</comment>
<evidence type="ECO:0000259" key="11">
    <source>
        <dbReference type="Pfam" id="PF20645"/>
    </source>
</evidence>
<dbReference type="GO" id="GO:0042790">
    <property type="term" value="P:nucleolar large rRNA transcription by RNA polymerase I"/>
    <property type="evidence" value="ECO:0007669"/>
    <property type="project" value="TreeGrafter"/>
</dbReference>
<accession>A0A1B6EXN3</accession>
<keyword evidence="7" id="KW-0238">DNA-binding</keyword>
<dbReference type="GO" id="GO:0070860">
    <property type="term" value="C:RNA polymerase I core factor complex"/>
    <property type="evidence" value="ECO:0007669"/>
    <property type="project" value="InterPro"/>
</dbReference>
<feature type="domain" description="Rrn7/TAF1B C-terminal cyclin" evidence="11">
    <location>
        <begin position="365"/>
        <end position="473"/>
    </location>
</feature>
<dbReference type="Pfam" id="PF20645">
    <property type="entry name" value="Rrn7_cyclin_C"/>
    <property type="match status" value="1"/>
</dbReference>
<evidence type="ECO:0000256" key="3">
    <source>
        <dbReference type="ARBA" id="ARBA00022723"/>
    </source>
</evidence>
<dbReference type="EMBL" id="GECZ01026983">
    <property type="protein sequence ID" value="JAS42786.1"/>
    <property type="molecule type" value="Transcribed_RNA"/>
</dbReference>
<evidence type="ECO:0000256" key="2">
    <source>
        <dbReference type="ARBA" id="ARBA00006899"/>
    </source>
</evidence>
<keyword evidence="4" id="KW-0863">Zinc-finger</keyword>
<dbReference type="GO" id="GO:0008270">
    <property type="term" value="F:zinc ion binding"/>
    <property type="evidence" value="ECO:0007669"/>
    <property type="project" value="UniProtKB-KW"/>
</dbReference>
<dbReference type="GO" id="GO:0005668">
    <property type="term" value="C:RNA polymerase transcription factor SL1 complex"/>
    <property type="evidence" value="ECO:0007669"/>
    <property type="project" value="TreeGrafter"/>
</dbReference>
<dbReference type="GO" id="GO:0001164">
    <property type="term" value="F:RNA polymerase I core promoter sequence-specific DNA binding"/>
    <property type="evidence" value="ECO:0007669"/>
    <property type="project" value="InterPro"/>
</dbReference>
<dbReference type="InterPro" id="IPR048538">
    <property type="entry name" value="Rrn7_cyclin_C"/>
</dbReference>
<evidence type="ECO:0000256" key="8">
    <source>
        <dbReference type="ARBA" id="ARBA00023163"/>
    </source>
</evidence>
<dbReference type="AlphaFoldDB" id="A0A1B6EXN3"/>
<organism evidence="12">
    <name type="scientific">Cuerna arida</name>
    <dbReference type="NCBI Taxonomy" id="1464854"/>
    <lineage>
        <taxon>Eukaryota</taxon>
        <taxon>Metazoa</taxon>
        <taxon>Ecdysozoa</taxon>
        <taxon>Arthropoda</taxon>
        <taxon>Hexapoda</taxon>
        <taxon>Insecta</taxon>
        <taxon>Pterygota</taxon>
        <taxon>Neoptera</taxon>
        <taxon>Paraneoptera</taxon>
        <taxon>Hemiptera</taxon>
        <taxon>Auchenorrhyncha</taxon>
        <taxon>Membracoidea</taxon>
        <taxon>Cicadellidae</taxon>
        <taxon>Cicadellinae</taxon>
        <taxon>Proconiini</taxon>
        <taxon>Cuerna</taxon>
    </lineage>
</organism>
<feature type="compositionally biased region" description="Low complexity" evidence="10">
    <location>
        <begin position="164"/>
        <end position="181"/>
    </location>
</feature>
<feature type="region of interest" description="Disordered" evidence="10">
    <location>
        <begin position="158"/>
        <end position="184"/>
    </location>
</feature>
<keyword evidence="6" id="KW-0805">Transcription regulation</keyword>
<dbReference type="PANTHER" id="PTHR31576:SF2">
    <property type="entry name" value="TATA BOX-BINDING PROTEIN-ASSOCIATED FACTOR RNA POLYMERASE I SUBUNIT B"/>
    <property type="match status" value="1"/>
</dbReference>
<reference evidence="12" key="1">
    <citation type="submission" date="2015-11" db="EMBL/GenBank/DDBJ databases">
        <title>De novo transcriptome assembly of four potential Pierce s Disease insect vectors from Arizona vineyards.</title>
        <authorList>
            <person name="Tassone E.E."/>
        </authorList>
    </citation>
    <scope>NUCLEOTIDE SEQUENCE</scope>
</reference>